<reference evidence="3" key="1">
    <citation type="submission" date="2011-07" db="EMBL/GenBank/DDBJ databases">
        <authorList>
            <consortium name="Caenorhabditis brenneri Sequencing and Analysis Consortium"/>
            <person name="Wilson R.K."/>
        </authorList>
    </citation>
    <scope>NUCLEOTIDE SEQUENCE [LARGE SCALE GENOMIC DNA]</scope>
    <source>
        <strain evidence="3">PB2801</strain>
    </source>
</reference>
<dbReference type="EMBL" id="GL381139">
    <property type="protein sequence ID" value="EGT35379.1"/>
    <property type="molecule type" value="Genomic_DNA"/>
</dbReference>
<dbReference type="AlphaFoldDB" id="G0PLN1"/>
<name>G0PLN1_CAEBE</name>
<feature type="region of interest" description="Disordered" evidence="1">
    <location>
        <begin position="1"/>
        <end position="32"/>
    </location>
</feature>
<evidence type="ECO:0000313" key="3">
    <source>
        <dbReference type="Proteomes" id="UP000008068"/>
    </source>
</evidence>
<accession>G0PLN1</accession>
<proteinExistence type="predicted"/>
<dbReference type="InParanoid" id="G0PLN1"/>
<gene>
    <name evidence="2" type="ORF">CAEBREN_12801</name>
</gene>
<evidence type="ECO:0000256" key="1">
    <source>
        <dbReference type="SAM" id="MobiDB-lite"/>
    </source>
</evidence>
<evidence type="ECO:0000313" key="2">
    <source>
        <dbReference type="EMBL" id="EGT35379.1"/>
    </source>
</evidence>
<organism evidence="3">
    <name type="scientific">Caenorhabditis brenneri</name>
    <name type="common">Nematode worm</name>
    <dbReference type="NCBI Taxonomy" id="135651"/>
    <lineage>
        <taxon>Eukaryota</taxon>
        <taxon>Metazoa</taxon>
        <taxon>Ecdysozoa</taxon>
        <taxon>Nematoda</taxon>
        <taxon>Chromadorea</taxon>
        <taxon>Rhabditida</taxon>
        <taxon>Rhabditina</taxon>
        <taxon>Rhabditomorpha</taxon>
        <taxon>Rhabditoidea</taxon>
        <taxon>Rhabditidae</taxon>
        <taxon>Peloderinae</taxon>
        <taxon>Caenorhabditis</taxon>
    </lineage>
</organism>
<dbReference type="Proteomes" id="UP000008068">
    <property type="component" value="Unassembled WGS sequence"/>
</dbReference>
<protein>
    <submittedName>
        <fullName evidence="2">Uncharacterized protein</fullName>
    </submittedName>
</protein>
<keyword evidence="3" id="KW-1185">Reference proteome</keyword>
<sequence>MRSSKFHQTVIKHKHHLSNPLRPKQNHRSKSKRISIIRENAIGKAVEVGRHSEVAAAVHSSIVFRWRTTRSVGTSRSLEHNRLQMEDNPFSWNIPLIGAQSSSDGGQPVQLEQPAHWSTIVFRWRTTRSVGTSRSLEHNRLQMEDNPFSWNNPLIGAQSSSDGGQPVQLEHPAHWSTIVFRWRTTRSVGTTRSLEHNRLQMEDNTFDWNKPLIGAQPSSVGRQPQLTWSKTHLLSITSKGFTTHYKR</sequence>
<dbReference type="HOGENOM" id="CLU_1125366_0_0_1"/>